<reference evidence="12" key="1">
    <citation type="submission" date="2020-10" db="EMBL/GenBank/DDBJ databases">
        <authorList>
            <person name="Gilroy R."/>
        </authorList>
    </citation>
    <scope>NUCLEOTIDE SEQUENCE</scope>
    <source>
        <strain evidence="12">10406</strain>
    </source>
</reference>
<dbReference type="EMBL" id="DVOE01000030">
    <property type="protein sequence ID" value="HIU98621.1"/>
    <property type="molecule type" value="Genomic_DNA"/>
</dbReference>
<dbReference type="SUPFAM" id="SSF52540">
    <property type="entry name" value="P-loop containing nucleoside triphosphate hydrolases"/>
    <property type="match status" value="1"/>
</dbReference>
<name>A0A9D1N8R8_9FIRM</name>
<dbReference type="GO" id="GO:0003677">
    <property type="term" value="F:DNA binding"/>
    <property type="evidence" value="ECO:0007669"/>
    <property type="project" value="UniProtKB-KW"/>
</dbReference>
<dbReference type="GO" id="GO:0004386">
    <property type="term" value="F:helicase activity"/>
    <property type="evidence" value="ECO:0007669"/>
    <property type="project" value="UniProtKB-KW"/>
</dbReference>
<dbReference type="InterPro" id="IPR038726">
    <property type="entry name" value="PDDEXK_AddAB-type"/>
</dbReference>
<comment type="caution">
    <text evidence="12">The sequence shown here is derived from an EMBL/GenBank/DDBJ whole genome shotgun (WGS) entry which is preliminary data.</text>
</comment>
<dbReference type="Proteomes" id="UP000886857">
    <property type="component" value="Unassembled WGS sequence"/>
</dbReference>
<evidence type="ECO:0000313" key="13">
    <source>
        <dbReference type="Proteomes" id="UP000886857"/>
    </source>
</evidence>
<dbReference type="InterPro" id="IPR027417">
    <property type="entry name" value="P-loop_NTPase"/>
</dbReference>
<keyword evidence="2" id="KW-0547">Nucleotide-binding</keyword>
<gene>
    <name evidence="12" type="ORF">IAC73_02115</name>
</gene>
<keyword evidence="1" id="KW-0540">Nuclease</keyword>
<evidence type="ECO:0000256" key="3">
    <source>
        <dbReference type="ARBA" id="ARBA00022763"/>
    </source>
</evidence>
<dbReference type="InterPro" id="IPR011604">
    <property type="entry name" value="PDDEXK-like_dom_sf"/>
</dbReference>
<evidence type="ECO:0000256" key="6">
    <source>
        <dbReference type="ARBA" id="ARBA00022839"/>
    </source>
</evidence>
<evidence type="ECO:0000256" key="4">
    <source>
        <dbReference type="ARBA" id="ARBA00022801"/>
    </source>
</evidence>
<dbReference type="Pfam" id="PF12705">
    <property type="entry name" value="PDDEXK_1"/>
    <property type="match status" value="1"/>
</dbReference>
<dbReference type="PANTHER" id="PTHR30591:SF1">
    <property type="entry name" value="RECBCD ENZYME SUBUNIT RECC"/>
    <property type="match status" value="1"/>
</dbReference>
<keyword evidence="7" id="KW-0067">ATP-binding</keyword>
<keyword evidence="8" id="KW-0238">DNA-binding</keyword>
<dbReference type="Gene3D" id="3.40.50.300">
    <property type="entry name" value="P-loop containing nucleotide triphosphate hydrolases"/>
    <property type="match status" value="4"/>
</dbReference>
<dbReference type="Gene3D" id="3.90.320.10">
    <property type="match status" value="1"/>
</dbReference>
<dbReference type="GO" id="GO:0005524">
    <property type="term" value="F:ATP binding"/>
    <property type="evidence" value="ECO:0007669"/>
    <property type="project" value="UniProtKB-KW"/>
</dbReference>
<keyword evidence="3" id="KW-0227">DNA damage</keyword>
<proteinExistence type="predicted"/>
<feature type="domain" description="ATP-dependent helicase/deoxyribonuclease subunit B N-terminal" evidence="11">
    <location>
        <begin position="14"/>
        <end position="220"/>
    </location>
</feature>
<organism evidence="12 13">
    <name type="scientific">Candidatus Limadaptatus stercoripullorum</name>
    <dbReference type="NCBI Taxonomy" id="2840846"/>
    <lineage>
        <taxon>Bacteria</taxon>
        <taxon>Bacillati</taxon>
        <taxon>Bacillota</taxon>
        <taxon>Clostridia</taxon>
        <taxon>Eubacteriales</taxon>
        <taxon>Candidatus Limadaptatus</taxon>
    </lineage>
</organism>
<dbReference type="AlphaFoldDB" id="A0A9D1N8R8"/>
<dbReference type="PANTHER" id="PTHR30591">
    <property type="entry name" value="RECBCD ENZYME SUBUNIT RECC"/>
    <property type="match status" value="1"/>
</dbReference>
<evidence type="ECO:0000256" key="2">
    <source>
        <dbReference type="ARBA" id="ARBA00022741"/>
    </source>
</evidence>
<evidence type="ECO:0000259" key="10">
    <source>
        <dbReference type="Pfam" id="PF12705"/>
    </source>
</evidence>
<evidence type="ECO:0000259" key="11">
    <source>
        <dbReference type="Pfam" id="PF21445"/>
    </source>
</evidence>
<protein>
    <submittedName>
        <fullName evidence="12">PD-(D/E)XK nuclease family protein</fullName>
    </submittedName>
</protein>
<sequence>MKIILSDSAPGAYRAVMDCLKERLPSGGEHIVIVPDKFTAATERGVLSTLGLGAAFNVSVASFTRLAEKTIGREIERCLTPQGAVMLLAKVIDENRDKLARYGRAAGAPGFAEEFYAALTALRNSGISADELRSAAAAAAPSVADKLGDLSLIYDAYLGALAGRHSDSSTRLEYFADALEKGLTMPYHFYVADFYDFKAPELKILAGLSRTALSLTVGLVSGNGPNRRIYCDGVADRLRKACASAETVRVSEEMHPALAAIGERLFSYSLPERRVESGGKVVLRAAPSMASEVRAVAEDIAEGVRSGARYRDFEVVLASPDAYAEEVKSAFLRYGIPFFIDTREPLAGQTKVRFLLSAMAAARSNFARADVMGLVKNPLFASVAGVTDDDIFVFENYCLEFNIDRSRFRAPFTLGEETARARAEKVRAGAQRAAERFAEGGVTPPAAWTAKVRGFLDEAEDAWRAHTAKLTEMSLYYAKCAAQVDEKTEELLAEMERALDAEGDGAYFERIFRSMAASVKIALVPTFLDAVFVGDTHSRYIGSGDIFVLGATVGSLPAAGGGGAVVTPADEEPLAAAGLRITPSRKERLYVGLMEIVEIFKRPRGRLVISYPKVTAAGEQRPSTVISELCGMLSEGGLPLAVTDIDASAHRPEGSPERARLARTRFCASGACAYEILKGLRTAEGAHMRGAAYRFLSAADKARIDRVYARALPPAEVAATRGVGTTSASRLEKFFSCPYRYFFAYRLGLKERREAGMESTDSGIILHYALEKLFKAIAADEVNDENIDGMTREFFDEAVEATSNVALVRDDPATVRRLARLKEECVRTARALYAISLRSEYRPEYIEAKIGGDEIPSLTLGEGERAARLTGRADRIDVLGDRCVIIDYKSYKSADLSVPELFFGTKIQPYLYACALRDGKGLRPSGVFYLPLYARFTNDGTVRFKYHGHVTSSVEEASRIDSIFAEDPEGSSLPYKLSYGKPSPKVFLSDEDFDGVCRYVRALAADGLRRIADGDIAPDPVNGGCRTCEFAGICGYSRKGGRRPPERNMQISSLTEENIAKVRADAVRGGGEDGEE</sequence>
<dbReference type="GO" id="GO:0004527">
    <property type="term" value="F:exonuclease activity"/>
    <property type="evidence" value="ECO:0007669"/>
    <property type="project" value="UniProtKB-KW"/>
</dbReference>
<keyword evidence="6" id="KW-0269">Exonuclease</keyword>
<dbReference type="InterPro" id="IPR049035">
    <property type="entry name" value="ADDB_N"/>
</dbReference>
<dbReference type="GO" id="GO:0006281">
    <property type="term" value="P:DNA repair"/>
    <property type="evidence" value="ECO:0007669"/>
    <property type="project" value="UniProtKB-KW"/>
</dbReference>
<evidence type="ECO:0000256" key="9">
    <source>
        <dbReference type="ARBA" id="ARBA00023204"/>
    </source>
</evidence>
<keyword evidence="5" id="KW-0347">Helicase</keyword>
<evidence type="ECO:0000256" key="5">
    <source>
        <dbReference type="ARBA" id="ARBA00022806"/>
    </source>
</evidence>
<keyword evidence="4" id="KW-0378">Hydrolase</keyword>
<feature type="domain" description="PD-(D/E)XK endonuclease-like" evidence="10">
    <location>
        <begin position="726"/>
        <end position="1034"/>
    </location>
</feature>
<evidence type="ECO:0000313" key="12">
    <source>
        <dbReference type="EMBL" id="HIU98621.1"/>
    </source>
</evidence>
<accession>A0A9D1N8R8</accession>
<evidence type="ECO:0000256" key="8">
    <source>
        <dbReference type="ARBA" id="ARBA00023125"/>
    </source>
</evidence>
<reference evidence="12" key="2">
    <citation type="journal article" date="2021" name="PeerJ">
        <title>Extensive microbial diversity within the chicken gut microbiome revealed by metagenomics and culture.</title>
        <authorList>
            <person name="Gilroy R."/>
            <person name="Ravi A."/>
            <person name="Getino M."/>
            <person name="Pursley I."/>
            <person name="Horton D.L."/>
            <person name="Alikhan N.F."/>
            <person name="Baker D."/>
            <person name="Gharbi K."/>
            <person name="Hall N."/>
            <person name="Watson M."/>
            <person name="Adriaenssens E.M."/>
            <person name="Foster-Nyarko E."/>
            <person name="Jarju S."/>
            <person name="Secka A."/>
            <person name="Antonio M."/>
            <person name="Oren A."/>
            <person name="Chaudhuri R.R."/>
            <person name="La Ragione R."/>
            <person name="Hildebrand F."/>
            <person name="Pallen M.J."/>
        </authorList>
    </citation>
    <scope>NUCLEOTIDE SEQUENCE</scope>
    <source>
        <strain evidence="12">10406</strain>
    </source>
</reference>
<evidence type="ECO:0000256" key="1">
    <source>
        <dbReference type="ARBA" id="ARBA00022722"/>
    </source>
</evidence>
<dbReference type="Pfam" id="PF21445">
    <property type="entry name" value="ADDB_N"/>
    <property type="match status" value="1"/>
</dbReference>
<dbReference type="GO" id="GO:0006310">
    <property type="term" value="P:DNA recombination"/>
    <property type="evidence" value="ECO:0007669"/>
    <property type="project" value="TreeGrafter"/>
</dbReference>
<evidence type="ECO:0000256" key="7">
    <source>
        <dbReference type="ARBA" id="ARBA00022840"/>
    </source>
</evidence>
<keyword evidence="9" id="KW-0234">DNA repair</keyword>